<reference evidence="3" key="1">
    <citation type="journal article" date="2019" name="Int. J. Syst. Evol. Microbiol.">
        <title>The Global Catalogue of Microorganisms (GCM) 10K type strain sequencing project: providing services to taxonomists for standard genome sequencing and annotation.</title>
        <authorList>
            <consortium name="The Broad Institute Genomics Platform"/>
            <consortium name="The Broad Institute Genome Sequencing Center for Infectious Disease"/>
            <person name="Wu L."/>
            <person name="Ma J."/>
        </authorList>
    </citation>
    <scope>NUCLEOTIDE SEQUENCE [LARGE SCALE GENOMIC DNA]</scope>
    <source>
        <strain evidence="3">CCUG 63418</strain>
    </source>
</reference>
<feature type="transmembrane region" description="Helical" evidence="1">
    <location>
        <begin position="42"/>
        <end position="58"/>
    </location>
</feature>
<evidence type="ECO:0000313" key="3">
    <source>
        <dbReference type="Proteomes" id="UP001596958"/>
    </source>
</evidence>
<dbReference type="Proteomes" id="UP001596958">
    <property type="component" value="Unassembled WGS sequence"/>
</dbReference>
<feature type="transmembrane region" description="Helical" evidence="1">
    <location>
        <begin position="17"/>
        <end position="36"/>
    </location>
</feature>
<comment type="caution">
    <text evidence="2">The sequence shown here is derived from an EMBL/GenBank/DDBJ whole genome shotgun (WGS) entry which is preliminary data.</text>
</comment>
<proteinExistence type="predicted"/>
<evidence type="ECO:0000256" key="1">
    <source>
        <dbReference type="SAM" id="Phobius"/>
    </source>
</evidence>
<organism evidence="2 3">
    <name type="scientific">Mucilaginibacter calamicampi</name>
    <dbReference type="NCBI Taxonomy" id="1302352"/>
    <lineage>
        <taxon>Bacteria</taxon>
        <taxon>Pseudomonadati</taxon>
        <taxon>Bacteroidota</taxon>
        <taxon>Sphingobacteriia</taxon>
        <taxon>Sphingobacteriales</taxon>
        <taxon>Sphingobacteriaceae</taxon>
        <taxon>Mucilaginibacter</taxon>
    </lineage>
</organism>
<keyword evidence="1" id="KW-1133">Transmembrane helix</keyword>
<dbReference type="InterPro" id="IPR025250">
    <property type="entry name" value="DUF4199"/>
</dbReference>
<feature type="transmembrane region" description="Helical" evidence="1">
    <location>
        <begin position="140"/>
        <end position="165"/>
    </location>
</feature>
<evidence type="ECO:0000313" key="2">
    <source>
        <dbReference type="EMBL" id="MFD0748983.1"/>
    </source>
</evidence>
<name>A0ABW2YU99_9SPHI</name>
<dbReference type="EMBL" id="JBHTHU010000001">
    <property type="protein sequence ID" value="MFD0748983.1"/>
    <property type="molecule type" value="Genomic_DNA"/>
</dbReference>
<gene>
    <name evidence="2" type="ORF">ACFQZS_02445</name>
</gene>
<sequence length="182" mass="20221">MEQLVLPPNPTKVATKWALINALTAIIITYLMHFLNVPVKSPIQYISYVFFIAYLFLSQKEFKDQLGGFITFGQAFSTGFRYAVFTGLLTAVFIYLYYSILNPEAYDKILEITQTSMEEQNAPSSQIEKTMDIMRSWGPLLSAFGVAVGSAIMGAIVSLITAAILKKERSPLDIAESAVDPE</sequence>
<keyword evidence="1" id="KW-0812">Transmembrane</keyword>
<dbReference type="RefSeq" id="WP_377096957.1">
    <property type="nucleotide sequence ID" value="NZ_JBHTHU010000001.1"/>
</dbReference>
<accession>A0ABW2YU99</accession>
<protein>
    <submittedName>
        <fullName evidence="2">DUF4199 domain-containing protein</fullName>
    </submittedName>
</protein>
<keyword evidence="1" id="KW-0472">Membrane</keyword>
<feature type="transmembrane region" description="Helical" evidence="1">
    <location>
        <begin position="79"/>
        <end position="98"/>
    </location>
</feature>
<keyword evidence="3" id="KW-1185">Reference proteome</keyword>
<dbReference type="Pfam" id="PF13858">
    <property type="entry name" value="DUF4199"/>
    <property type="match status" value="1"/>
</dbReference>